<dbReference type="Proteomes" id="UP001169760">
    <property type="component" value="Unassembled WGS sequence"/>
</dbReference>
<dbReference type="RefSeq" id="WP_216063140.1">
    <property type="nucleotide sequence ID" value="NZ_JAHKPP010000009.1"/>
</dbReference>
<evidence type="ECO:0000313" key="5">
    <source>
        <dbReference type="Proteomes" id="UP001169760"/>
    </source>
</evidence>
<dbReference type="FunFam" id="3.40.30.10:FF:000010">
    <property type="entry name" value="Glutathione peroxidase"/>
    <property type="match status" value="1"/>
</dbReference>
<dbReference type="GO" id="GO:0034599">
    <property type="term" value="P:cellular response to oxidative stress"/>
    <property type="evidence" value="ECO:0007669"/>
    <property type="project" value="TreeGrafter"/>
</dbReference>
<dbReference type="GO" id="GO:0004601">
    <property type="term" value="F:peroxidase activity"/>
    <property type="evidence" value="ECO:0007669"/>
    <property type="project" value="UniProtKB-KW"/>
</dbReference>
<keyword evidence="3" id="KW-0560">Oxidoreductase</keyword>
<dbReference type="PROSITE" id="PS00460">
    <property type="entry name" value="GLUTATHIONE_PEROXID_1"/>
    <property type="match status" value="1"/>
</dbReference>
<dbReference type="CDD" id="cd00340">
    <property type="entry name" value="GSH_Peroxidase"/>
    <property type="match status" value="1"/>
</dbReference>
<evidence type="ECO:0000313" key="4">
    <source>
        <dbReference type="EMBL" id="MDO6422320.1"/>
    </source>
</evidence>
<keyword evidence="2 4" id="KW-0575">Peroxidase</keyword>
<comment type="similarity">
    <text evidence="1">Belongs to the glutathione peroxidase family.</text>
</comment>
<dbReference type="InterPro" id="IPR029759">
    <property type="entry name" value="GPX_AS"/>
</dbReference>
<dbReference type="PANTHER" id="PTHR11592">
    <property type="entry name" value="GLUTATHIONE PEROXIDASE"/>
    <property type="match status" value="1"/>
</dbReference>
<dbReference type="PROSITE" id="PS51355">
    <property type="entry name" value="GLUTATHIONE_PEROXID_3"/>
    <property type="match status" value="1"/>
</dbReference>
<accession>A0AAW7X454</accession>
<evidence type="ECO:0000256" key="3">
    <source>
        <dbReference type="ARBA" id="ARBA00023002"/>
    </source>
</evidence>
<comment type="caution">
    <text evidence="4">The sequence shown here is derived from an EMBL/GenBank/DDBJ whole genome shotgun (WGS) entry which is preliminary data.</text>
</comment>
<evidence type="ECO:0000256" key="1">
    <source>
        <dbReference type="ARBA" id="ARBA00006926"/>
    </source>
</evidence>
<dbReference type="PANTHER" id="PTHR11592:SF78">
    <property type="entry name" value="GLUTATHIONE PEROXIDASE"/>
    <property type="match status" value="1"/>
</dbReference>
<dbReference type="InterPro" id="IPR000889">
    <property type="entry name" value="Glutathione_peroxidase"/>
</dbReference>
<evidence type="ECO:0000256" key="2">
    <source>
        <dbReference type="ARBA" id="ARBA00022559"/>
    </source>
</evidence>
<gene>
    <name evidence="4" type="ORF">Q4521_07525</name>
</gene>
<proteinExistence type="inferred from homology"/>
<dbReference type="PIRSF" id="PIRSF000303">
    <property type="entry name" value="Glutathion_perox"/>
    <property type="match status" value="1"/>
</dbReference>
<name>A0AAW7X454_9GAMM</name>
<dbReference type="EMBL" id="JAUOPB010000005">
    <property type="protein sequence ID" value="MDO6422320.1"/>
    <property type="molecule type" value="Genomic_DNA"/>
</dbReference>
<dbReference type="AlphaFoldDB" id="A0AAW7X454"/>
<organism evidence="4 5">
    <name type="scientific">Saccharophagus degradans</name>
    <dbReference type="NCBI Taxonomy" id="86304"/>
    <lineage>
        <taxon>Bacteria</taxon>
        <taxon>Pseudomonadati</taxon>
        <taxon>Pseudomonadota</taxon>
        <taxon>Gammaproteobacteria</taxon>
        <taxon>Cellvibrionales</taxon>
        <taxon>Cellvibrionaceae</taxon>
        <taxon>Saccharophagus</taxon>
    </lineage>
</organism>
<dbReference type="Pfam" id="PF00255">
    <property type="entry name" value="GSHPx"/>
    <property type="match status" value="1"/>
</dbReference>
<protein>
    <submittedName>
        <fullName evidence="4">Glutathione peroxidase</fullName>
    </submittedName>
</protein>
<sequence length="159" mass="17435">MASIYDINIQSLQGQLIDFSDFKGKALLIVNTASKCGFTPQYEGLQQLHQQYASEGLVIIGCPCNQFGKQEPGDAKAISEGCLINYGVDFLITEKIHVNGANTHPLYRYLKTALPGFMGNNIKWNFTKFLIGKDGTPIKRFAPFTKPASMEGAVKKALG</sequence>
<reference evidence="4" key="1">
    <citation type="submission" date="2023-07" db="EMBL/GenBank/DDBJ databases">
        <title>Genome content predicts the carbon catabolic preferences of heterotrophic bacteria.</title>
        <authorList>
            <person name="Gralka M."/>
        </authorList>
    </citation>
    <scope>NUCLEOTIDE SEQUENCE</scope>
    <source>
        <strain evidence="4">I3M17_2</strain>
    </source>
</reference>